<organism evidence="2">
    <name type="scientific">Pseudomonas phage Cygsa01</name>
    <dbReference type="NCBI Taxonomy" id="3138529"/>
    <lineage>
        <taxon>Viruses</taxon>
    </lineage>
</organism>
<sequence>MSKAKEIIAALVEGKSEDALALAKVHLTESSSALMAAGTQYILQTAIDAYTDGTADGDLTEDEKADLEHRRHC</sequence>
<dbReference type="EMBL" id="PP179332">
    <property type="protein sequence ID" value="XAI71290.1"/>
    <property type="molecule type" value="Genomic_DNA"/>
</dbReference>
<feature type="region of interest" description="Disordered" evidence="1">
    <location>
        <begin position="53"/>
        <end position="73"/>
    </location>
</feature>
<reference evidence="2" key="1">
    <citation type="journal article" date="2024" name="J. Gen. Virol.">
        <title>Novel phages of Pseudomonas syringae unveil numerous potential auxiliary metabolic genes.</title>
        <authorList>
            <person name="Feltin C."/>
            <person name="Garneau J.R."/>
            <person name="Morris C.E."/>
            <person name="Berard A."/>
            <person name="Torres-Barcelo C."/>
        </authorList>
    </citation>
    <scope>NUCLEOTIDE SEQUENCE</scope>
</reference>
<proteinExistence type="predicted"/>
<name>A0AAU6W4M4_9VIRU</name>
<evidence type="ECO:0000256" key="1">
    <source>
        <dbReference type="SAM" id="MobiDB-lite"/>
    </source>
</evidence>
<gene>
    <name evidence="2" type="ORF">Cygsa01_00244</name>
</gene>
<protein>
    <submittedName>
        <fullName evidence="2">Uncharacterized protein</fullName>
    </submittedName>
</protein>
<evidence type="ECO:0000313" key="2">
    <source>
        <dbReference type="EMBL" id="XAI71290.1"/>
    </source>
</evidence>
<accession>A0AAU6W4M4</accession>